<dbReference type="InterPro" id="IPR002575">
    <property type="entry name" value="Aminoglycoside_PTrfase"/>
</dbReference>
<keyword evidence="3" id="KW-1185">Reference proteome</keyword>
<evidence type="ECO:0000259" key="1">
    <source>
        <dbReference type="Pfam" id="PF01636"/>
    </source>
</evidence>
<sequence length="333" mass="36578">MSSPSDLEESISDFFSKAGACTSRSQCDAFANKIFGGPIIPVPVQGTCSYTVTNGTTIIQFREPESPLDIQILATVQAVHPGIVANHSFHGTIGESPSLYIYSMNILPGDNYFDLSLSLTDDDLDHRLETVRSLARIFAQSWQKGSRPDPKSISTNFEECCSSFDYLRRNLPSRFQNLITQVRDSLPTLFSGEYPLVPTHGDFSERNILANPTTGEITGIIDWAEVGILPFGFALYGLDNLLGYLSPSGWVFHDTADYLRDEFWRVFCEVVGGVSQSEMEFIQLARQAGLFLRYGLPYKPGRKGVVGVGGTNNTSLKVLTGLVPAEESPLPTP</sequence>
<name>A0AAN6UM23_9PEZI</name>
<feature type="domain" description="Aminoglycoside phosphotransferase" evidence="1">
    <location>
        <begin position="165"/>
        <end position="230"/>
    </location>
</feature>
<protein>
    <recommendedName>
        <fullName evidence="1">Aminoglycoside phosphotransferase domain-containing protein</fullName>
    </recommendedName>
</protein>
<dbReference type="Pfam" id="PF01636">
    <property type="entry name" value="APH"/>
    <property type="match status" value="1"/>
</dbReference>
<dbReference type="InterPro" id="IPR011009">
    <property type="entry name" value="Kinase-like_dom_sf"/>
</dbReference>
<comment type="caution">
    <text evidence="2">The sequence shown here is derived from an EMBL/GenBank/DDBJ whole genome shotgun (WGS) entry which is preliminary data.</text>
</comment>
<gene>
    <name evidence="2" type="ORF">BT67DRAFT_378073</name>
</gene>
<proteinExistence type="predicted"/>
<organism evidence="2 3">
    <name type="scientific">Trichocladium antarcticum</name>
    <dbReference type="NCBI Taxonomy" id="1450529"/>
    <lineage>
        <taxon>Eukaryota</taxon>
        <taxon>Fungi</taxon>
        <taxon>Dikarya</taxon>
        <taxon>Ascomycota</taxon>
        <taxon>Pezizomycotina</taxon>
        <taxon>Sordariomycetes</taxon>
        <taxon>Sordariomycetidae</taxon>
        <taxon>Sordariales</taxon>
        <taxon>Chaetomiaceae</taxon>
        <taxon>Trichocladium</taxon>
    </lineage>
</organism>
<dbReference type="AlphaFoldDB" id="A0AAN6UM23"/>
<dbReference type="EMBL" id="MU853406">
    <property type="protein sequence ID" value="KAK4135552.1"/>
    <property type="molecule type" value="Genomic_DNA"/>
</dbReference>
<evidence type="ECO:0000313" key="3">
    <source>
        <dbReference type="Proteomes" id="UP001304895"/>
    </source>
</evidence>
<dbReference type="Proteomes" id="UP001304895">
    <property type="component" value="Unassembled WGS sequence"/>
</dbReference>
<reference evidence="2" key="2">
    <citation type="submission" date="2023-05" db="EMBL/GenBank/DDBJ databases">
        <authorList>
            <consortium name="Lawrence Berkeley National Laboratory"/>
            <person name="Steindorff A."/>
            <person name="Hensen N."/>
            <person name="Bonometti L."/>
            <person name="Westerberg I."/>
            <person name="Brannstrom I.O."/>
            <person name="Guillou S."/>
            <person name="Cros-Aarteil S."/>
            <person name="Calhoun S."/>
            <person name="Haridas S."/>
            <person name="Kuo A."/>
            <person name="Mondo S."/>
            <person name="Pangilinan J."/>
            <person name="Riley R."/>
            <person name="Labutti K."/>
            <person name="Andreopoulos B."/>
            <person name="Lipzen A."/>
            <person name="Chen C."/>
            <person name="Yanf M."/>
            <person name="Daum C."/>
            <person name="Ng V."/>
            <person name="Clum A."/>
            <person name="Ohm R."/>
            <person name="Martin F."/>
            <person name="Silar P."/>
            <person name="Natvig D."/>
            <person name="Lalanne C."/>
            <person name="Gautier V."/>
            <person name="Ament-Velasquez S.L."/>
            <person name="Kruys A."/>
            <person name="Hutchinson M.I."/>
            <person name="Powell A.J."/>
            <person name="Barry K."/>
            <person name="Miller A.N."/>
            <person name="Grigoriev I.V."/>
            <person name="Debuchy R."/>
            <person name="Gladieux P."/>
            <person name="Thoren M.H."/>
            <person name="Johannesson H."/>
        </authorList>
    </citation>
    <scope>NUCLEOTIDE SEQUENCE</scope>
    <source>
        <strain evidence="2">CBS 123565</strain>
    </source>
</reference>
<accession>A0AAN6UM23</accession>
<reference evidence="2" key="1">
    <citation type="journal article" date="2023" name="Mol. Phylogenet. Evol.">
        <title>Genome-scale phylogeny and comparative genomics of the fungal order Sordariales.</title>
        <authorList>
            <person name="Hensen N."/>
            <person name="Bonometti L."/>
            <person name="Westerberg I."/>
            <person name="Brannstrom I.O."/>
            <person name="Guillou S."/>
            <person name="Cros-Aarteil S."/>
            <person name="Calhoun S."/>
            <person name="Haridas S."/>
            <person name="Kuo A."/>
            <person name="Mondo S."/>
            <person name="Pangilinan J."/>
            <person name="Riley R."/>
            <person name="LaButti K."/>
            <person name="Andreopoulos B."/>
            <person name="Lipzen A."/>
            <person name="Chen C."/>
            <person name="Yan M."/>
            <person name="Daum C."/>
            <person name="Ng V."/>
            <person name="Clum A."/>
            <person name="Steindorff A."/>
            <person name="Ohm R.A."/>
            <person name="Martin F."/>
            <person name="Silar P."/>
            <person name="Natvig D.O."/>
            <person name="Lalanne C."/>
            <person name="Gautier V."/>
            <person name="Ament-Velasquez S.L."/>
            <person name="Kruys A."/>
            <person name="Hutchinson M.I."/>
            <person name="Powell A.J."/>
            <person name="Barry K."/>
            <person name="Miller A.N."/>
            <person name="Grigoriev I.V."/>
            <person name="Debuchy R."/>
            <person name="Gladieux P."/>
            <person name="Hiltunen Thoren M."/>
            <person name="Johannesson H."/>
        </authorList>
    </citation>
    <scope>NUCLEOTIDE SEQUENCE</scope>
    <source>
        <strain evidence="2">CBS 123565</strain>
    </source>
</reference>
<dbReference type="Gene3D" id="3.90.1200.10">
    <property type="match status" value="1"/>
</dbReference>
<evidence type="ECO:0000313" key="2">
    <source>
        <dbReference type="EMBL" id="KAK4135552.1"/>
    </source>
</evidence>
<dbReference type="SUPFAM" id="SSF56112">
    <property type="entry name" value="Protein kinase-like (PK-like)"/>
    <property type="match status" value="1"/>
</dbReference>